<accession>A0A6J5UYF4</accession>
<dbReference type="Proteomes" id="UP000507245">
    <property type="component" value="Unassembled WGS sequence"/>
</dbReference>
<dbReference type="EMBL" id="CAEKDK010000005">
    <property type="protein sequence ID" value="CAB4278878.1"/>
    <property type="molecule type" value="Genomic_DNA"/>
</dbReference>
<name>A0A6J5UYF4_PRUAR</name>
<proteinExistence type="predicted"/>
<evidence type="ECO:0000313" key="2">
    <source>
        <dbReference type="EMBL" id="CAB4309323.1"/>
    </source>
</evidence>
<organism evidence="1 3">
    <name type="scientific">Prunus armeniaca</name>
    <name type="common">Apricot</name>
    <name type="synonym">Armeniaca vulgaris</name>
    <dbReference type="NCBI Taxonomy" id="36596"/>
    <lineage>
        <taxon>Eukaryota</taxon>
        <taxon>Viridiplantae</taxon>
        <taxon>Streptophyta</taxon>
        <taxon>Embryophyta</taxon>
        <taxon>Tracheophyta</taxon>
        <taxon>Spermatophyta</taxon>
        <taxon>Magnoliopsida</taxon>
        <taxon>eudicotyledons</taxon>
        <taxon>Gunneridae</taxon>
        <taxon>Pentapetalae</taxon>
        <taxon>rosids</taxon>
        <taxon>fabids</taxon>
        <taxon>Rosales</taxon>
        <taxon>Rosaceae</taxon>
        <taxon>Amygdaloideae</taxon>
        <taxon>Amygdaleae</taxon>
        <taxon>Prunus</taxon>
    </lineage>
</organism>
<dbReference type="EMBL" id="CAEKKB010000005">
    <property type="protein sequence ID" value="CAB4309323.1"/>
    <property type="molecule type" value="Genomic_DNA"/>
</dbReference>
<dbReference type="Proteomes" id="UP000507222">
    <property type="component" value="Unassembled WGS sequence"/>
</dbReference>
<evidence type="ECO:0000313" key="1">
    <source>
        <dbReference type="EMBL" id="CAB4278878.1"/>
    </source>
</evidence>
<reference evidence="4" key="1">
    <citation type="journal article" date="2020" name="Genome Biol.">
        <title>Gamete binning: chromosome-level and haplotype-resolved genome assembly enabled by high-throughput single-cell sequencing of gamete genomes.</title>
        <authorList>
            <person name="Campoy J.A."/>
            <person name="Sun H."/>
            <person name="Goel M."/>
            <person name="Jiao W.-B."/>
            <person name="Folz-Donahue K."/>
            <person name="Wang N."/>
            <person name="Rubio M."/>
            <person name="Liu C."/>
            <person name="Kukat C."/>
            <person name="Ruiz D."/>
            <person name="Huettel B."/>
            <person name="Schneeberger K."/>
        </authorList>
    </citation>
    <scope>NUCLEOTIDE SEQUENCE [LARGE SCALE GENOMIC DNA]</scope>
    <source>
        <strain evidence="4">cv. Rojo Pasion</strain>
    </source>
</reference>
<evidence type="ECO:0000313" key="3">
    <source>
        <dbReference type="Proteomes" id="UP000507222"/>
    </source>
</evidence>
<sequence length="99" mass="11193">MVKLEVDSPSHGAGEMEATSLTRSQVIYSLCQAKKVERRRRVFGAFFVASFQKILRLGGDVPLVLVFLLGEWEGVFRSDLGDWKWKPSIFGPYMPMLAL</sequence>
<evidence type="ECO:0000313" key="4">
    <source>
        <dbReference type="Proteomes" id="UP000507245"/>
    </source>
</evidence>
<protein>
    <submittedName>
        <fullName evidence="1">Uncharacterized protein</fullName>
    </submittedName>
</protein>
<gene>
    <name evidence="1" type="ORF">CURHAP_LOCUS30755</name>
    <name evidence="2" type="ORF">ORAREDHAP_LOCUS30396</name>
</gene>
<reference evidence="1 3" key="2">
    <citation type="submission" date="2020-05" db="EMBL/GenBank/DDBJ databases">
        <authorList>
            <person name="Campoy J."/>
            <person name="Schneeberger K."/>
            <person name="Spophaly S."/>
        </authorList>
    </citation>
    <scope>NUCLEOTIDE SEQUENCE [LARGE SCALE GENOMIC DNA]</scope>
    <source>
        <strain evidence="1">PruArmRojPasFocal</strain>
    </source>
</reference>
<keyword evidence="4" id="KW-1185">Reference proteome</keyword>
<dbReference type="AlphaFoldDB" id="A0A6J5UYF4"/>